<evidence type="ECO:0000313" key="1">
    <source>
        <dbReference type="EMBL" id="MCC0176606.1"/>
    </source>
</evidence>
<dbReference type="EMBL" id="JADWDC010000010">
    <property type="protein sequence ID" value="MCC0176606.1"/>
    <property type="molecule type" value="Genomic_DNA"/>
</dbReference>
<keyword evidence="1" id="KW-0238">DNA-binding</keyword>
<keyword evidence="2" id="KW-1185">Reference proteome</keyword>
<gene>
    <name evidence="1" type="ORF">I4641_06390</name>
</gene>
<proteinExistence type="predicted"/>
<accession>A0A964FF69</accession>
<protein>
    <submittedName>
        <fullName evidence="1">ComEA family DNA-binding protein</fullName>
    </submittedName>
</protein>
<reference evidence="1" key="1">
    <citation type="journal article" date="2021" name="Antonie Van Leeuwenhoek">
        <title>Draft genome and description of Waterburya agarophytonicola gen. nov. sp. nov. (Pleurocapsales, Cyanobacteria): a seaweed symbiont.</title>
        <authorList>
            <person name="Bonthond G."/>
            <person name="Shalygin S."/>
            <person name="Bayer T."/>
            <person name="Weinberger F."/>
        </authorList>
    </citation>
    <scope>NUCLEOTIDE SEQUENCE</scope>
    <source>
        <strain evidence="1">KI4</strain>
    </source>
</reference>
<dbReference type="InterPro" id="IPR010994">
    <property type="entry name" value="RuvA_2-like"/>
</dbReference>
<dbReference type="SUPFAM" id="SSF47781">
    <property type="entry name" value="RuvA domain 2-like"/>
    <property type="match status" value="2"/>
</dbReference>
<organism evidence="1 2">
    <name type="scientific">Waterburya agarophytonicola KI4</name>
    <dbReference type="NCBI Taxonomy" id="2874699"/>
    <lineage>
        <taxon>Bacteria</taxon>
        <taxon>Bacillati</taxon>
        <taxon>Cyanobacteriota</taxon>
        <taxon>Cyanophyceae</taxon>
        <taxon>Pleurocapsales</taxon>
        <taxon>Hyellaceae</taxon>
        <taxon>Waterburya</taxon>
        <taxon>Waterburya agarophytonicola</taxon>
    </lineage>
</organism>
<dbReference type="GO" id="GO:0003677">
    <property type="term" value="F:DNA binding"/>
    <property type="evidence" value="ECO:0007669"/>
    <property type="project" value="UniProtKB-KW"/>
</dbReference>
<sequence>MFKLTQIRIRNKIANDPYYRFQSLTEMAIAIELGIKIDVNQAGVDDWLRLPGFSIHQARSLVELVKMGIQLFSLEDIAAAINVPLQRLQVYEPILAFAYYDRLSSLSPEKIDLNRASTVEILAIPDINADLASQIQSDIQTNGKYRNIVDLQSRLSLDRELTSRLMHYVRF</sequence>
<name>A0A964FF69_9CYAN</name>
<comment type="caution">
    <text evidence="1">The sequence shown here is derived from an EMBL/GenBank/DDBJ whole genome shotgun (WGS) entry which is preliminary data.</text>
</comment>
<dbReference type="RefSeq" id="WP_229639642.1">
    <property type="nucleotide sequence ID" value="NZ_JADWDC010000010.1"/>
</dbReference>
<evidence type="ECO:0000313" key="2">
    <source>
        <dbReference type="Proteomes" id="UP000729733"/>
    </source>
</evidence>
<dbReference type="Proteomes" id="UP000729733">
    <property type="component" value="Unassembled WGS sequence"/>
</dbReference>
<dbReference type="AlphaFoldDB" id="A0A964FF69"/>